<accession>A0A4R2M3F5</accession>
<dbReference type="OrthoDB" id="288267at2"/>
<reference evidence="2 3" key="1">
    <citation type="submission" date="2019-03" db="EMBL/GenBank/DDBJ databases">
        <title>Genomic Encyclopedia of Type Strains, Phase IV (KMG-IV): sequencing the most valuable type-strain genomes for metagenomic binning, comparative biology and taxonomic classification.</title>
        <authorList>
            <person name="Goeker M."/>
        </authorList>
    </citation>
    <scope>NUCLEOTIDE SEQUENCE [LARGE SCALE GENOMIC DNA]</scope>
    <source>
        <strain evidence="2 3">DSM 1709</strain>
    </source>
</reference>
<keyword evidence="1" id="KW-1133">Transmembrane helix</keyword>
<dbReference type="RefSeq" id="WP_132649267.1">
    <property type="nucleotide sequence ID" value="NZ_CP181386.1"/>
</dbReference>
<dbReference type="AlphaFoldDB" id="A0A4R2M3F5"/>
<dbReference type="EMBL" id="SLXD01000015">
    <property type="protein sequence ID" value="TCO99304.1"/>
    <property type="molecule type" value="Genomic_DNA"/>
</dbReference>
<evidence type="ECO:0008006" key="4">
    <source>
        <dbReference type="Google" id="ProtNLM"/>
    </source>
</evidence>
<comment type="caution">
    <text evidence="2">The sequence shown here is derived from an EMBL/GenBank/DDBJ whole genome shotgun (WGS) entry which is preliminary data.</text>
</comment>
<dbReference type="Proteomes" id="UP000295106">
    <property type="component" value="Unassembled WGS sequence"/>
</dbReference>
<organism evidence="2 3">
    <name type="scientific">Rubrivivax gelatinosus</name>
    <name type="common">Rhodocyclus gelatinosus</name>
    <name type="synonym">Rhodopseudomonas gelatinosa</name>
    <dbReference type="NCBI Taxonomy" id="28068"/>
    <lineage>
        <taxon>Bacteria</taxon>
        <taxon>Pseudomonadati</taxon>
        <taxon>Pseudomonadota</taxon>
        <taxon>Betaproteobacteria</taxon>
        <taxon>Burkholderiales</taxon>
        <taxon>Sphaerotilaceae</taxon>
        <taxon>Rubrivivax</taxon>
    </lineage>
</organism>
<protein>
    <recommendedName>
        <fullName evidence="4">Transmembrane protein</fullName>
    </recommendedName>
</protein>
<gene>
    <name evidence="2" type="ORF">EV684_11597</name>
</gene>
<name>A0A4R2M3F5_RUBGE</name>
<evidence type="ECO:0000256" key="1">
    <source>
        <dbReference type="SAM" id="Phobius"/>
    </source>
</evidence>
<feature type="transmembrane region" description="Helical" evidence="1">
    <location>
        <begin position="139"/>
        <end position="156"/>
    </location>
</feature>
<keyword evidence="1" id="KW-0472">Membrane</keyword>
<sequence length="158" mass="16968">MTTTISLAPRSHARDTLTDGLLAAALSTVALVWRGRRDSTPAAPLNAISHWLWPRRALHADGPSLRHAATGTVIHVASSMLWAAVYDLIRARRRRPTPLNAMADAAAVTAMAAVVDLQLVPRRLTPGFEHRLSRPSLSLVYGSFAVGLALGGLVALRR</sequence>
<keyword evidence="1" id="KW-0812">Transmembrane</keyword>
<evidence type="ECO:0000313" key="3">
    <source>
        <dbReference type="Proteomes" id="UP000295106"/>
    </source>
</evidence>
<proteinExistence type="predicted"/>
<dbReference type="GeneID" id="99685308"/>
<feature type="transmembrane region" description="Helical" evidence="1">
    <location>
        <begin position="101"/>
        <end position="119"/>
    </location>
</feature>
<evidence type="ECO:0000313" key="2">
    <source>
        <dbReference type="EMBL" id="TCO99304.1"/>
    </source>
</evidence>